<keyword evidence="4" id="KW-0479">Metal-binding</keyword>
<dbReference type="PROSITE" id="PS51873">
    <property type="entry name" value="TRIAD"/>
    <property type="match status" value="1"/>
</dbReference>
<sequence>CVICGSPIEGRVINVSCGHQFDVNCLLDMFLLNVNDESVFPPRCCGQTISHDLVARYLHQDLVDLFEAKIKEVSTINRLYCANVRCSHFLGSREGTARAVQCSSCSQKTCSSCRQPGHPEGTQCKPDELVTKTLVLGQSHGWQRCPSCRTLVERNMGCSHISCRCGSHWCYGCGRNLGTC</sequence>
<dbReference type="Proteomes" id="UP000053477">
    <property type="component" value="Unassembled WGS sequence"/>
</dbReference>
<dbReference type="EMBL" id="KQ086127">
    <property type="protein sequence ID" value="KLO07646.1"/>
    <property type="molecule type" value="Genomic_DNA"/>
</dbReference>
<proteinExistence type="predicted"/>
<keyword evidence="6" id="KW-0863">Zinc-finger</keyword>
<evidence type="ECO:0000256" key="8">
    <source>
        <dbReference type="ARBA" id="ARBA00022833"/>
    </source>
</evidence>
<dbReference type="STRING" id="27342.A0A0H2RS42"/>
<dbReference type="InterPro" id="IPR031127">
    <property type="entry name" value="E3_UB_ligase_RBR"/>
</dbReference>
<feature type="non-terminal residue" evidence="10">
    <location>
        <position position="180"/>
    </location>
</feature>
<dbReference type="InterPro" id="IPR044066">
    <property type="entry name" value="TRIAD_supradom"/>
</dbReference>
<dbReference type="SUPFAM" id="SSF57850">
    <property type="entry name" value="RING/U-box"/>
    <property type="match status" value="2"/>
</dbReference>
<gene>
    <name evidence="10" type="ORF">SCHPADRAFT_801458</name>
</gene>
<feature type="domain" description="RING-type" evidence="9">
    <location>
        <begin position="1"/>
        <end position="180"/>
    </location>
</feature>
<dbReference type="EC" id="2.3.2.31" evidence="2"/>
<evidence type="ECO:0000256" key="3">
    <source>
        <dbReference type="ARBA" id="ARBA00022679"/>
    </source>
</evidence>
<dbReference type="Pfam" id="PF01485">
    <property type="entry name" value="IBR"/>
    <property type="match status" value="2"/>
</dbReference>
<evidence type="ECO:0000256" key="7">
    <source>
        <dbReference type="ARBA" id="ARBA00022786"/>
    </source>
</evidence>
<comment type="catalytic activity">
    <reaction evidence="1">
        <text>[E2 ubiquitin-conjugating enzyme]-S-ubiquitinyl-L-cysteine + [acceptor protein]-L-lysine = [E2 ubiquitin-conjugating enzyme]-L-cysteine + [acceptor protein]-N(6)-ubiquitinyl-L-lysine.</text>
        <dbReference type="EC" id="2.3.2.31"/>
    </reaction>
</comment>
<dbReference type="AlphaFoldDB" id="A0A0H2RS42"/>
<keyword evidence="8" id="KW-0862">Zinc</keyword>
<keyword evidence="3" id="KW-0808">Transferase</keyword>
<evidence type="ECO:0000256" key="4">
    <source>
        <dbReference type="ARBA" id="ARBA00022723"/>
    </source>
</evidence>
<dbReference type="GO" id="GO:0016567">
    <property type="term" value="P:protein ubiquitination"/>
    <property type="evidence" value="ECO:0007669"/>
    <property type="project" value="InterPro"/>
</dbReference>
<reference evidence="10 11" key="1">
    <citation type="submission" date="2015-04" db="EMBL/GenBank/DDBJ databases">
        <title>Complete genome sequence of Schizopora paradoxa KUC8140, a cosmopolitan wood degrader in East Asia.</title>
        <authorList>
            <consortium name="DOE Joint Genome Institute"/>
            <person name="Min B."/>
            <person name="Park H."/>
            <person name="Jang Y."/>
            <person name="Kim J.-J."/>
            <person name="Kim K.H."/>
            <person name="Pangilinan J."/>
            <person name="Lipzen A."/>
            <person name="Riley R."/>
            <person name="Grigoriev I.V."/>
            <person name="Spatafora J.W."/>
            <person name="Choi I.-G."/>
        </authorList>
    </citation>
    <scope>NUCLEOTIDE SEQUENCE [LARGE SCALE GENOMIC DNA]</scope>
    <source>
        <strain evidence="10 11">KUC8140</strain>
    </source>
</reference>
<dbReference type="OrthoDB" id="9977870at2759"/>
<organism evidence="10 11">
    <name type="scientific">Schizopora paradoxa</name>
    <dbReference type="NCBI Taxonomy" id="27342"/>
    <lineage>
        <taxon>Eukaryota</taxon>
        <taxon>Fungi</taxon>
        <taxon>Dikarya</taxon>
        <taxon>Basidiomycota</taxon>
        <taxon>Agaricomycotina</taxon>
        <taxon>Agaricomycetes</taxon>
        <taxon>Hymenochaetales</taxon>
        <taxon>Schizoporaceae</taxon>
        <taxon>Schizopora</taxon>
    </lineage>
</organism>
<keyword evidence="11" id="KW-1185">Reference proteome</keyword>
<accession>A0A0H2RS42</accession>
<keyword evidence="5" id="KW-0677">Repeat</keyword>
<evidence type="ECO:0000259" key="9">
    <source>
        <dbReference type="PROSITE" id="PS51873"/>
    </source>
</evidence>
<dbReference type="CDD" id="cd22584">
    <property type="entry name" value="Rcat_RBR_unk"/>
    <property type="match status" value="1"/>
</dbReference>
<dbReference type="PANTHER" id="PTHR11685">
    <property type="entry name" value="RBR FAMILY RING FINGER AND IBR DOMAIN-CONTAINING"/>
    <property type="match status" value="1"/>
</dbReference>
<keyword evidence="7" id="KW-0833">Ubl conjugation pathway</keyword>
<protein>
    <recommendedName>
        <fullName evidence="2">RBR-type E3 ubiquitin transferase</fullName>
        <ecNumber evidence="2">2.3.2.31</ecNumber>
    </recommendedName>
</protein>
<dbReference type="InParanoid" id="A0A0H2RS42"/>
<dbReference type="InterPro" id="IPR002867">
    <property type="entry name" value="IBR_dom"/>
</dbReference>
<evidence type="ECO:0000313" key="11">
    <source>
        <dbReference type="Proteomes" id="UP000053477"/>
    </source>
</evidence>
<name>A0A0H2RS42_9AGAM</name>
<dbReference type="GO" id="GO:0008270">
    <property type="term" value="F:zinc ion binding"/>
    <property type="evidence" value="ECO:0007669"/>
    <property type="project" value="UniProtKB-KW"/>
</dbReference>
<evidence type="ECO:0000256" key="6">
    <source>
        <dbReference type="ARBA" id="ARBA00022771"/>
    </source>
</evidence>
<evidence type="ECO:0000256" key="2">
    <source>
        <dbReference type="ARBA" id="ARBA00012251"/>
    </source>
</evidence>
<dbReference type="GO" id="GO:0061630">
    <property type="term" value="F:ubiquitin protein ligase activity"/>
    <property type="evidence" value="ECO:0007669"/>
    <property type="project" value="UniProtKB-EC"/>
</dbReference>
<evidence type="ECO:0000256" key="5">
    <source>
        <dbReference type="ARBA" id="ARBA00022737"/>
    </source>
</evidence>
<feature type="non-terminal residue" evidence="10">
    <location>
        <position position="1"/>
    </location>
</feature>
<evidence type="ECO:0000256" key="1">
    <source>
        <dbReference type="ARBA" id="ARBA00001798"/>
    </source>
</evidence>
<dbReference type="Gene3D" id="1.20.120.1750">
    <property type="match status" value="1"/>
</dbReference>
<evidence type="ECO:0000313" key="10">
    <source>
        <dbReference type="EMBL" id="KLO07646.1"/>
    </source>
</evidence>